<feature type="signal peptide" evidence="1">
    <location>
        <begin position="1"/>
        <end position="20"/>
    </location>
</feature>
<dbReference type="EMBL" id="QGHC01000004">
    <property type="protein sequence ID" value="PWK89660.1"/>
    <property type="molecule type" value="Genomic_DNA"/>
</dbReference>
<reference evidence="2 3" key="1">
    <citation type="submission" date="2018-05" db="EMBL/GenBank/DDBJ databases">
        <title>Genomic Encyclopedia of Type Strains, Phase IV (KMG-IV): sequencing the most valuable type-strain genomes for metagenomic binning, comparative biology and taxonomic classification.</title>
        <authorList>
            <person name="Goeker M."/>
        </authorList>
    </citation>
    <scope>NUCLEOTIDE SEQUENCE [LARGE SCALE GENOMIC DNA]</scope>
    <source>
        <strain evidence="2 3">DSM 14263</strain>
    </source>
</reference>
<dbReference type="AlphaFoldDB" id="A0A316IBC3"/>
<evidence type="ECO:0000313" key="3">
    <source>
        <dbReference type="Proteomes" id="UP000245812"/>
    </source>
</evidence>
<evidence type="ECO:0000256" key="1">
    <source>
        <dbReference type="SAM" id="SignalP"/>
    </source>
</evidence>
<organism evidence="2 3">
    <name type="scientific">Fulvimonas soli</name>
    <dbReference type="NCBI Taxonomy" id="155197"/>
    <lineage>
        <taxon>Bacteria</taxon>
        <taxon>Pseudomonadati</taxon>
        <taxon>Pseudomonadota</taxon>
        <taxon>Gammaproteobacteria</taxon>
        <taxon>Lysobacterales</taxon>
        <taxon>Rhodanobacteraceae</taxon>
        <taxon>Fulvimonas</taxon>
    </lineage>
</organism>
<evidence type="ECO:0000313" key="2">
    <source>
        <dbReference type="EMBL" id="PWK89660.1"/>
    </source>
</evidence>
<dbReference type="Proteomes" id="UP000245812">
    <property type="component" value="Unassembled WGS sequence"/>
</dbReference>
<sequence length="118" mass="12463">MSKPKRMAALLLLASSTATAGQAATWTPTPALIAEVEAHLVLPDGAGPLDQYGRYYYGDVKHGRRVLVGEFVQVSDPGVHIVAPTQAPRILDGGCSVINLVYDTAEKKVTPLFCNGSA</sequence>
<keyword evidence="3" id="KW-1185">Reference proteome</keyword>
<accession>A0A316IBC3</accession>
<comment type="caution">
    <text evidence="2">The sequence shown here is derived from an EMBL/GenBank/DDBJ whole genome shotgun (WGS) entry which is preliminary data.</text>
</comment>
<feature type="chain" id="PRO_5016347969" evidence="1">
    <location>
        <begin position="21"/>
        <end position="118"/>
    </location>
</feature>
<keyword evidence="1" id="KW-0732">Signal</keyword>
<name>A0A316IBC3_9GAMM</name>
<protein>
    <submittedName>
        <fullName evidence="2">Uncharacterized protein</fullName>
    </submittedName>
</protein>
<proteinExistence type="predicted"/>
<dbReference type="OrthoDB" id="7584185at2"/>
<gene>
    <name evidence="2" type="ORF">C7456_1048</name>
</gene>
<dbReference type="RefSeq" id="WP_139942811.1">
    <property type="nucleotide sequence ID" value="NZ_MSZV01000007.1"/>
</dbReference>